<reference evidence="3 4" key="1">
    <citation type="submission" date="2019-08" db="EMBL/GenBank/DDBJ databases">
        <title>Pelomicrobium methylotrophicum gen. nov., sp. nov. a moderately thermophilic, facultatively anaerobic, lithoautotrophic and methylotrophic bacterium isolated from a terrestrial mud volcano.</title>
        <authorList>
            <person name="Slobodkina G.B."/>
            <person name="Merkel A.Y."/>
            <person name="Slobodkin A.I."/>
        </authorList>
    </citation>
    <scope>NUCLEOTIDE SEQUENCE [LARGE SCALE GENOMIC DNA]</scope>
    <source>
        <strain evidence="3 4">SM250</strain>
    </source>
</reference>
<keyword evidence="1" id="KW-1133">Transmembrane helix</keyword>
<evidence type="ECO:0000313" key="3">
    <source>
        <dbReference type="EMBL" id="TXF10984.1"/>
    </source>
</evidence>
<keyword evidence="4" id="KW-1185">Reference proteome</keyword>
<organism evidence="3 4">
    <name type="scientific">Pelomicrobium methylotrophicum</name>
    <dbReference type="NCBI Taxonomy" id="2602750"/>
    <lineage>
        <taxon>Bacteria</taxon>
        <taxon>Pseudomonadati</taxon>
        <taxon>Pseudomonadota</taxon>
        <taxon>Hydrogenophilia</taxon>
        <taxon>Hydrogenophilia incertae sedis</taxon>
        <taxon>Pelomicrobium</taxon>
    </lineage>
</organism>
<evidence type="ECO:0000313" key="4">
    <source>
        <dbReference type="Proteomes" id="UP000321201"/>
    </source>
</evidence>
<feature type="transmembrane region" description="Helical" evidence="1">
    <location>
        <begin position="100"/>
        <end position="120"/>
    </location>
</feature>
<gene>
    <name evidence="3" type="ORF">FR698_12345</name>
</gene>
<dbReference type="NCBIfam" id="NF033919">
    <property type="entry name" value="PA2779_fam"/>
    <property type="match status" value="1"/>
</dbReference>
<evidence type="ECO:0008006" key="5">
    <source>
        <dbReference type="Google" id="ProtNLM"/>
    </source>
</evidence>
<keyword evidence="2" id="KW-0732">Signal</keyword>
<evidence type="ECO:0000256" key="1">
    <source>
        <dbReference type="SAM" id="Phobius"/>
    </source>
</evidence>
<keyword evidence="1" id="KW-0472">Membrane</keyword>
<feature type="chain" id="PRO_5022822655" description="PA2779 family protein" evidence="2">
    <location>
        <begin position="29"/>
        <end position="130"/>
    </location>
</feature>
<feature type="signal peptide" evidence="2">
    <location>
        <begin position="1"/>
        <end position="28"/>
    </location>
</feature>
<dbReference type="InterPro" id="IPR046735">
    <property type="entry name" value="PA2779-like"/>
</dbReference>
<accession>A0A5C7EUS1</accession>
<dbReference type="Pfam" id="PF20332">
    <property type="entry name" value="DUF6627"/>
    <property type="match status" value="1"/>
</dbReference>
<dbReference type="InterPro" id="IPR016924">
    <property type="entry name" value="UCP029543"/>
</dbReference>
<evidence type="ECO:0000256" key="2">
    <source>
        <dbReference type="SAM" id="SignalP"/>
    </source>
</evidence>
<dbReference type="InParanoid" id="A0A5C7EUS1"/>
<sequence length="130" mass="13675">MIHTLNRLIAAILIVCTAALGIPMPAQAGIVATADVAASAERDRVKSFLDRQDVRAQLQAMGIDAAAAQERVAALTDEEARELAARIDALPAGGDGVGSVVGALVLVFIILLITDLLGWTKVFPFTRTIR</sequence>
<name>A0A5C7EUS1_9PROT</name>
<dbReference type="Proteomes" id="UP000321201">
    <property type="component" value="Unassembled WGS sequence"/>
</dbReference>
<protein>
    <recommendedName>
        <fullName evidence="5">PA2779 family protein</fullName>
    </recommendedName>
</protein>
<keyword evidence="1" id="KW-0812">Transmembrane</keyword>
<dbReference type="AlphaFoldDB" id="A0A5C7EUS1"/>
<proteinExistence type="predicted"/>
<dbReference type="OrthoDB" id="7651521at2"/>
<dbReference type="RefSeq" id="WP_147800505.1">
    <property type="nucleotide sequence ID" value="NZ_VPFL01000018.1"/>
</dbReference>
<dbReference type="PIRSF" id="PIRSF029543">
    <property type="entry name" value="UCP029543"/>
    <property type="match status" value="1"/>
</dbReference>
<dbReference type="EMBL" id="VPFL01000018">
    <property type="protein sequence ID" value="TXF10984.1"/>
    <property type="molecule type" value="Genomic_DNA"/>
</dbReference>
<comment type="caution">
    <text evidence="3">The sequence shown here is derived from an EMBL/GenBank/DDBJ whole genome shotgun (WGS) entry which is preliminary data.</text>
</comment>